<proteinExistence type="predicted"/>
<accession>H5SQB8</accession>
<organism evidence="1">
    <name type="scientific">Acetithermum autotrophicum</name>
    <dbReference type="NCBI Taxonomy" id="1446466"/>
    <lineage>
        <taxon>Bacteria</taxon>
        <taxon>Candidatus Bipolaricaulota</taxon>
        <taxon>Candidatus Acetithermum</taxon>
    </lineage>
</organism>
<sequence>MGEGERPSKAWEIPRAAEAAYRDGRGFLVQELAGQLFCYGGCDRLRGVSAIEQGLRLLAHR</sequence>
<dbReference type="AlphaFoldDB" id="H5SQB8"/>
<reference evidence="1" key="1">
    <citation type="journal article" date="2005" name="Environ. Microbiol.">
        <title>Genetic and functional properties of uncultivated thermophilic crenarchaeotes from a subsurface gold mine as revealed by analysis of genome fragments.</title>
        <authorList>
            <person name="Nunoura T."/>
            <person name="Hirayama H."/>
            <person name="Takami H."/>
            <person name="Oida H."/>
            <person name="Nishi S."/>
            <person name="Shimamura S."/>
            <person name="Suzuki Y."/>
            <person name="Inagaki F."/>
            <person name="Takai K."/>
            <person name="Nealson K.H."/>
            <person name="Horikoshi K."/>
        </authorList>
    </citation>
    <scope>NUCLEOTIDE SEQUENCE</scope>
</reference>
<evidence type="ECO:0000313" key="1">
    <source>
        <dbReference type="EMBL" id="BAL58354.1"/>
    </source>
</evidence>
<protein>
    <submittedName>
        <fullName evidence="1">Uncharacterized protein</fullName>
    </submittedName>
</protein>
<gene>
    <name evidence="1" type="ORF">HGMM_OP1C049</name>
</gene>
<reference evidence="1" key="2">
    <citation type="journal article" date="2012" name="PLoS ONE">
        <title>A Deeply Branching Thermophilic Bacterium with an Ancient Acetyl-CoA Pathway Dominates a Subsurface Ecosystem.</title>
        <authorList>
            <person name="Takami H."/>
            <person name="Noguchi H."/>
            <person name="Takaki Y."/>
            <person name="Uchiyama I."/>
            <person name="Toyoda A."/>
            <person name="Nishi S."/>
            <person name="Chee G.-J."/>
            <person name="Arai W."/>
            <person name="Nunoura T."/>
            <person name="Itoh T."/>
            <person name="Hattori M."/>
            <person name="Takai K."/>
        </authorList>
    </citation>
    <scope>NUCLEOTIDE SEQUENCE</scope>
</reference>
<name>H5SQB8_ACEAU</name>
<dbReference type="EMBL" id="AP011800">
    <property type="protein sequence ID" value="BAL58354.1"/>
    <property type="molecule type" value="Genomic_DNA"/>
</dbReference>